<dbReference type="STRING" id="1116229.S3CJ31"/>
<protein>
    <submittedName>
        <fullName evidence="2">RmlC-like cupin</fullName>
    </submittedName>
</protein>
<evidence type="ECO:0000259" key="1">
    <source>
        <dbReference type="Pfam" id="PF07883"/>
    </source>
</evidence>
<accession>S3CJ31</accession>
<dbReference type="RefSeq" id="XP_008088154.1">
    <property type="nucleotide sequence ID" value="XM_008089963.1"/>
</dbReference>
<dbReference type="EMBL" id="KE145372">
    <property type="protein sequence ID" value="EPE25239.1"/>
    <property type="molecule type" value="Genomic_DNA"/>
</dbReference>
<organism evidence="2 3">
    <name type="scientific">Glarea lozoyensis (strain ATCC 20868 / MF5171)</name>
    <dbReference type="NCBI Taxonomy" id="1116229"/>
    <lineage>
        <taxon>Eukaryota</taxon>
        <taxon>Fungi</taxon>
        <taxon>Dikarya</taxon>
        <taxon>Ascomycota</taxon>
        <taxon>Pezizomycotina</taxon>
        <taxon>Leotiomycetes</taxon>
        <taxon>Helotiales</taxon>
        <taxon>Helotiaceae</taxon>
        <taxon>Glarea</taxon>
    </lineage>
</organism>
<dbReference type="SUPFAM" id="SSF51182">
    <property type="entry name" value="RmlC-like cupins"/>
    <property type="match status" value="1"/>
</dbReference>
<dbReference type="PANTHER" id="PTHR38599">
    <property type="entry name" value="CUPIN DOMAIN PROTEIN (AFU_ORTHOLOGUE AFUA_3G13620)"/>
    <property type="match status" value="1"/>
</dbReference>
<evidence type="ECO:0000313" key="2">
    <source>
        <dbReference type="EMBL" id="EPE25239.1"/>
    </source>
</evidence>
<feature type="domain" description="Cupin type-2" evidence="1">
    <location>
        <begin position="38"/>
        <end position="108"/>
    </location>
</feature>
<dbReference type="Pfam" id="PF07883">
    <property type="entry name" value="Cupin_2"/>
    <property type="match status" value="1"/>
</dbReference>
<gene>
    <name evidence="2" type="ORF">GLAREA_11820</name>
</gene>
<dbReference type="KEGG" id="glz:GLAREA_11820"/>
<dbReference type="OrthoDB" id="5793281at2759"/>
<dbReference type="PANTHER" id="PTHR38599:SF1">
    <property type="entry name" value="CUPIN DOMAIN PROTEIN (AFU_ORTHOLOGUE AFUA_3G13620)"/>
    <property type="match status" value="1"/>
</dbReference>
<reference evidence="2 3" key="1">
    <citation type="journal article" date="2013" name="BMC Genomics">
        <title>Genomics-driven discovery of the pneumocandin biosynthetic gene cluster in the fungus Glarea lozoyensis.</title>
        <authorList>
            <person name="Chen L."/>
            <person name="Yue Q."/>
            <person name="Zhang X."/>
            <person name="Xiang M."/>
            <person name="Wang C."/>
            <person name="Li S."/>
            <person name="Che Y."/>
            <person name="Ortiz-Lopez F.J."/>
            <person name="Bills G.F."/>
            <person name="Liu X."/>
            <person name="An Z."/>
        </authorList>
    </citation>
    <scope>NUCLEOTIDE SEQUENCE [LARGE SCALE GENOMIC DNA]</scope>
    <source>
        <strain evidence="3">ATCC 20868 / MF5171</strain>
    </source>
</reference>
<proteinExistence type="predicted"/>
<name>S3CJ31_GLAL2</name>
<dbReference type="InterPro" id="IPR014710">
    <property type="entry name" value="RmlC-like_jellyroll"/>
</dbReference>
<dbReference type="InterPro" id="IPR011051">
    <property type="entry name" value="RmlC_Cupin_sf"/>
</dbReference>
<dbReference type="Proteomes" id="UP000016922">
    <property type="component" value="Unassembled WGS sequence"/>
</dbReference>
<keyword evidence="3" id="KW-1185">Reference proteome</keyword>
<evidence type="ECO:0000313" key="3">
    <source>
        <dbReference type="Proteomes" id="UP000016922"/>
    </source>
</evidence>
<dbReference type="GeneID" id="19470861"/>
<dbReference type="OMA" id="HRHGGAN"/>
<dbReference type="Gene3D" id="2.60.120.10">
    <property type="entry name" value="Jelly Rolls"/>
    <property type="match status" value="1"/>
</dbReference>
<dbReference type="HOGENOM" id="CLU_1603048_0_0_1"/>
<sequence length="148" mass="16281">MSTKPITWNKERPATQIIPTFRYILKDNPTITAVGLKVMFPPGASSPPHRHGTANVIAQVIEGSCTSGMNDDEPGIYGEGEHWYEAPGCYHRISDNASDTERAVLLVTFVIETKILEEHGLGVLVQVEPEYLEGAIEQMARCGFSIPQ</sequence>
<dbReference type="eggNOG" id="ENOG502SDZY">
    <property type="taxonomic scope" value="Eukaryota"/>
</dbReference>
<dbReference type="InterPro" id="IPR013096">
    <property type="entry name" value="Cupin_2"/>
</dbReference>
<dbReference type="AlphaFoldDB" id="S3CJ31"/>
<dbReference type="CDD" id="cd02234">
    <property type="entry name" value="cupin_BLR7677-like"/>
    <property type="match status" value="1"/>
</dbReference>